<feature type="compositionally biased region" description="Basic and acidic residues" evidence="1">
    <location>
        <begin position="382"/>
        <end position="408"/>
    </location>
</feature>
<feature type="compositionally biased region" description="Basic and acidic residues" evidence="1">
    <location>
        <begin position="425"/>
        <end position="454"/>
    </location>
</feature>
<comment type="caution">
    <text evidence="3">The sequence shown here is derived from an EMBL/GenBank/DDBJ whole genome shotgun (WGS) entry which is preliminary data.</text>
</comment>
<feature type="compositionally biased region" description="Polar residues" evidence="1">
    <location>
        <begin position="367"/>
        <end position="380"/>
    </location>
</feature>
<keyword evidence="4" id="KW-1185">Reference proteome</keyword>
<feature type="compositionally biased region" description="Low complexity" evidence="1">
    <location>
        <begin position="23"/>
        <end position="39"/>
    </location>
</feature>
<feature type="domain" description="DUF3741" evidence="2">
    <location>
        <begin position="315"/>
        <end position="343"/>
    </location>
</feature>
<feature type="region of interest" description="Disordered" evidence="1">
    <location>
        <begin position="18"/>
        <end position="78"/>
    </location>
</feature>
<dbReference type="Proteomes" id="UP001632038">
    <property type="component" value="Unassembled WGS sequence"/>
</dbReference>
<sequence length="962" mass="109577">MATKSDFAQKLLNDLRVRKEKMAVAQTSSRQSTQTSRVAHGNTGQASRGSRQINTQQSSGSRTGSTSQRSNASNKSININESSNQIVLYGNGQSSRQQEVKDLSMAIAFAFKNNGQNLTNVGASKTNNPFVNFFNRFGRKTRDNHKMGITTSFDSRILSTGQFSNVHISEVSKGVQKLNQILQACSNGFSFDINSIEVGEKLLKGAIDLEESLRMLVNLQDASQNANVAQKKSRLQLLEEDENDENEDVKIAEQWKYEKPKFSFDKPSRNSRVVRDAKDLSISTQVVSHKRSTSFVQDLCLSTEVKEIIKNNNNSSSSKSTHEKRISNVVAKLMGLDEIPKNEDFTLKKNDSKVTKLSEPMNRERNNQQSHSVAVNQGNEHPTFDDSRRKQNPTRDKQSKSAESERKTLVSNTELQQKAQNNKTLKAEEKSHDSSIKKRNANKDIPRNKQKPQDPRVLVQEHVLKRGEQSENERKKEQNSQHFQKQNLTAKNREGHEVESKTTTKTKKNAPIKKKLSRDESTIGNGNPTKPTEKKVSMKDPQNQTHQDDVPMIDISQQRALDKENIKKEEKTHKLDNESENKNMVLTKEKSIEVSGKQKAMIPMKVQRSEIPRNIDVLMSKRNASKNHLSRSIKQPSNNMLKDLKQRMHDKNHISKRMKEQSDSMVKDEKGPSGKISIEPVKKQYKLENEDDQSVILESSAADENQIQNVQNTQTLNHNSDTKALNSEKVPDYPQTVEQPFAFNDEQQELKQCDQSKGDDVDEQRTNLHNLPQHENKQIPASERHEQLTEPEKELKEIVIKSQSFLSTSEALFKLNTPVSYLHAAEQDYEVAENKFILNCAYELMKRKARRTENSYNPYIKANISSPKVQSLDDLIKQLCKDLETVKFYGGNESDECDVAVRLHKMLEKDIYHKDADANSMWDFEWSNIGVLVPEKEGVVRDVERYMLNGLLDEVANDLLLF</sequence>
<evidence type="ECO:0000313" key="3">
    <source>
        <dbReference type="EMBL" id="KAL3634284.1"/>
    </source>
</evidence>
<dbReference type="EMBL" id="JAVIJP010000028">
    <property type="protein sequence ID" value="KAL3634284.1"/>
    <property type="molecule type" value="Genomic_DNA"/>
</dbReference>
<name>A0ABD3CYT0_9LAMI</name>
<gene>
    <name evidence="3" type="ORF">CASFOL_021338</name>
</gene>
<feature type="compositionally biased region" description="Basic and acidic residues" evidence="1">
    <location>
        <begin position="462"/>
        <end position="479"/>
    </location>
</feature>
<dbReference type="AlphaFoldDB" id="A0ABD3CYT0"/>
<feature type="region of interest" description="Disordered" evidence="1">
    <location>
        <begin position="652"/>
        <end position="685"/>
    </location>
</feature>
<dbReference type="InterPro" id="IPR032795">
    <property type="entry name" value="DUF3741-assoc"/>
</dbReference>
<feature type="compositionally biased region" description="Polar residues" evidence="1">
    <location>
        <begin position="42"/>
        <end position="54"/>
    </location>
</feature>
<feature type="compositionally biased region" description="Polar residues" evidence="1">
    <location>
        <begin position="480"/>
        <end position="490"/>
    </location>
</feature>
<reference evidence="4" key="1">
    <citation type="journal article" date="2024" name="IScience">
        <title>Strigolactones Initiate the Formation of Haustorium-like Structures in Castilleja.</title>
        <authorList>
            <person name="Buerger M."/>
            <person name="Peterson D."/>
            <person name="Chory J."/>
        </authorList>
    </citation>
    <scope>NUCLEOTIDE SEQUENCE [LARGE SCALE GENOMIC DNA]</scope>
</reference>
<feature type="compositionally biased region" description="Polar residues" evidence="1">
    <location>
        <begin position="409"/>
        <end position="424"/>
    </location>
</feature>
<feature type="region of interest" description="Disordered" evidence="1">
    <location>
        <begin position="350"/>
        <end position="548"/>
    </location>
</feature>
<dbReference type="PANTHER" id="PTHR34282">
    <property type="entry name" value="OS01G0228800 PROTEIN-RELATED"/>
    <property type="match status" value="1"/>
</dbReference>
<feature type="compositionally biased region" description="Basic and acidic residues" evidence="1">
    <location>
        <begin position="491"/>
        <end position="502"/>
    </location>
</feature>
<evidence type="ECO:0000313" key="4">
    <source>
        <dbReference type="Proteomes" id="UP001632038"/>
    </source>
</evidence>
<proteinExistence type="predicted"/>
<protein>
    <recommendedName>
        <fullName evidence="2">DUF3741 domain-containing protein</fullName>
    </recommendedName>
</protein>
<evidence type="ECO:0000259" key="2">
    <source>
        <dbReference type="Pfam" id="PF14383"/>
    </source>
</evidence>
<feature type="compositionally biased region" description="Basic residues" evidence="1">
    <location>
        <begin position="504"/>
        <end position="516"/>
    </location>
</feature>
<organism evidence="3 4">
    <name type="scientific">Castilleja foliolosa</name>
    <dbReference type="NCBI Taxonomy" id="1961234"/>
    <lineage>
        <taxon>Eukaryota</taxon>
        <taxon>Viridiplantae</taxon>
        <taxon>Streptophyta</taxon>
        <taxon>Embryophyta</taxon>
        <taxon>Tracheophyta</taxon>
        <taxon>Spermatophyta</taxon>
        <taxon>Magnoliopsida</taxon>
        <taxon>eudicotyledons</taxon>
        <taxon>Gunneridae</taxon>
        <taxon>Pentapetalae</taxon>
        <taxon>asterids</taxon>
        <taxon>lamiids</taxon>
        <taxon>Lamiales</taxon>
        <taxon>Orobanchaceae</taxon>
        <taxon>Pedicularideae</taxon>
        <taxon>Castillejinae</taxon>
        <taxon>Castilleja</taxon>
    </lineage>
</organism>
<evidence type="ECO:0000256" key="1">
    <source>
        <dbReference type="SAM" id="MobiDB-lite"/>
    </source>
</evidence>
<dbReference type="PANTHER" id="PTHR34282:SF1">
    <property type="entry name" value="DUF3741 DOMAIN-CONTAINING PROTEIN"/>
    <property type="match status" value="1"/>
</dbReference>
<accession>A0ABD3CYT0</accession>
<feature type="compositionally biased region" description="Low complexity" evidence="1">
    <location>
        <begin position="55"/>
        <end position="78"/>
    </location>
</feature>
<dbReference type="Pfam" id="PF14383">
    <property type="entry name" value="VARLMGL"/>
    <property type="match status" value="1"/>
</dbReference>
<feature type="compositionally biased region" description="Basic and acidic residues" evidence="1">
    <location>
        <begin position="652"/>
        <end position="672"/>
    </location>
</feature>
<feature type="compositionally biased region" description="Basic and acidic residues" evidence="1">
    <location>
        <begin position="350"/>
        <end position="366"/>
    </location>
</feature>